<feature type="compositionally biased region" description="Low complexity" evidence="1">
    <location>
        <begin position="11"/>
        <end position="22"/>
    </location>
</feature>
<protein>
    <submittedName>
        <fullName evidence="2">Uncharacterized protein</fullName>
    </submittedName>
</protein>
<feature type="compositionally biased region" description="Basic residues" evidence="1">
    <location>
        <begin position="177"/>
        <end position="195"/>
    </location>
</feature>
<sequence>MAWPRAKGQLAAAARPGPATADGRSRSRTQRTSTTSTAKAAAALDLRDAAQLWYTCGGQRHPWSGALTDALAGATVAALEALLAAGEAEPVGPVAEALPSGGRVAAAQMVFRMGAQLDGGGGLAAPLRARLAVVVEALTLLALPPQPRLPADRRAPAAAAAAAGGARWSWGCSPPAARRRGGRRGRAASWGRRRGAARRGGARTLLALSGVRVYAPEGDARERVAGAVCGVLRKARPYDVTRLRAAEGAWDLWLPARDRALLAQKAGEDVWEGDR</sequence>
<gene>
    <name evidence="2" type="ORF">HXX76_006135</name>
</gene>
<dbReference type="Proteomes" id="UP000650467">
    <property type="component" value="Unassembled WGS sequence"/>
</dbReference>
<feature type="region of interest" description="Disordered" evidence="1">
    <location>
        <begin position="1"/>
        <end position="37"/>
    </location>
</feature>
<evidence type="ECO:0000256" key="1">
    <source>
        <dbReference type="SAM" id="MobiDB-lite"/>
    </source>
</evidence>
<organism evidence="2 3">
    <name type="scientific">Chlamydomonas incerta</name>
    <dbReference type="NCBI Taxonomy" id="51695"/>
    <lineage>
        <taxon>Eukaryota</taxon>
        <taxon>Viridiplantae</taxon>
        <taxon>Chlorophyta</taxon>
        <taxon>core chlorophytes</taxon>
        <taxon>Chlorophyceae</taxon>
        <taxon>CS clade</taxon>
        <taxon>Chlamydomonadales</taxon>
        <taxon>Chlamydomonadaceae</taxon>
        <taxon>Chlamydomonas</taxon>
    </lineage>
</organism>
<name>A0A835W6J1_CHLIN</name>
<accession>A0A835W6J1</accession>
<proteinExistence type="predicted"/>
<evidence type="ECO:0000313" key="2">
    <source>
        <dbReference type="EMBL" id="KAG2437486.1"/>
    </source>
</evidence>
<dbReference type="EMBL" id="JAEHOC010000011">
    <property type="protein sequence ID" value="KAG2437486.1"/>
    <property type="molecule type" value="Genomic_DNA"/>
</dbReference>
<dbReference type="AlphaFoldDB" id="A0A835W6J1"/>
<dbReference type="OrthoDB" id="547982at2759"/>
<reference evidence="2" key="1">
    <citation type="journal article" date="2020" name="bioRxiv">
        <title>Comparative genomics of Chlamydomonas.</title>
        <authorList>
            <person name="Craig R.J."/>
            <person name="Hasan A.R."/>
            <person name="Ness R.W."/>
            <person name="Keightley P.D."/>
        </authorList>
    </citation>
    <scope>NUCLEOTIDE SEQUENCE</scope>
    <source>
        <strain evidence="2">SAG 7.73</strain>
    </source>
</reference>
<keyword evidence="3" id="KW-1185">Reference proteome</keyword>
<evidence type="ECO:0000313" key="3">
    <source>
        <dbReference type="Proteomes" id="UP000650467"/>
    </source>
</evidence>
<feature type="region of interest" description="Disordered" evidence="1">
    <location>
        <begin position="173"/>
        <end position="195"/>
    </location>
</feature>
<comment type="caution">
    <text evidence="2">The sequence shown here is derived from an EMBL/GenBank/DDBJ whole genome shotgun (WGS) entry which is preliminary data.</text>
</comment>